<sequence>MLNELQIVNNRLKKLQDKLLSEAIKLDKELLKRVSNKNDFLFDYEIELTISFYLKEDEENVFSSIEEHLKKHISK</sequence>
<dbReference type="Proteomes" id="UP000502065">
    <property type="component" value="Chromosome"/>
</dbReference>
<dbReference type="EMBL" id="CP030944">
    <property type="protein sequence ID" value="QKE26341.1"/>
    <property type="molecule type" value="Genomic_DNA"/>
</dbReference>
<proteinExistence type="predicted"/>
<dbReference type="KEGG" id="aaqi:AAQM_1597"/>
<keyword evidence="2" id="KW-1185">Reference proteome</keyword>
<protein>
    <submittedName>
        <fullName evidence="1">Uncharacterized protein</fullName>
    </submittedName>
</protein>
<organism evidence="1 2">
    <name type="scientific">Arcobacter aquimarinus</name>
    <dbReference type="NCBI Taxonomy" id="1315211"/>
    <lineage>
        <taxon>Bacteria</taxon>
        <taxon>Pseudomonadati</taxon>
        <taxon>Campylobacterota</taxon>
        <taxon>Epsilonproteobacteria</taxon>
        <taxon>Campylobacterales</taxon>
        <taxon>Arcobacteraceae</taxon>
        <taxon>Arcobacter</taxon>
    </lineage>
</organism>
<evidence type="ECO:0000313" key="2">
    <source>
        <dbReference type="Proteomes" id="UP000502065"/>
    </source>
</evidence>
<name>A0AAE7B3G8_9BACT</name>
<gene>
    <name evidence="1" type="ORF">AAQM_1597</name>
</gene>
<reference evidence="1 2" key="1">
    <citation type="submission" date="2018-07" db="EMBL/GenBank/DDBJ databases">
        <title>Identification of phenol metabolism pathways in Arcobacter.</title>
        <authorList>
            <person name="Miller W.G."/>
            <person name="Yee E."/>
            <person name="Bono J.L."/>
        </authorList>
    </citation>
    <scope>NUCLEOTIDE SEQUENCE [LARGE SCALE GENOMIC DNA]</scope>
    <source>
        <strain evidence="1 2">W63</strain>
    </source>
</reference>
<dbReference type="RefSeq" id="WP_129095309.1">
    <property type="nucleotide sequence ID" value="NZ_CBCSAE010000011.1"/>
</dbReference>
<dbReference type="AlphaFoldDB" id="A0AAE7B3G8"/>
<accession>A0AAE7B3G8</accession>
<evidence type="ECO:0000313" key="1">
    <source>
        <dbReference type="EMBL" id="QKE26341.1"/>
    </source>
</evidence>